<evidence type="ECO:0000313" key="2">
    <source>
        <dbReference type="Proteomes" id="UP000032803"/>
    </source>
</evidence>
<dbReference type="RefSeq" id="WP_045107277.1">
    <property type="nucleotide sequence ID" value="NZ_LN681225.1"/>
</dbReference>
<sequence length="424" mass="48728">MVSKNRHYQGTVKALIRIIKNDLYTLGKKIVKDFKQTTEINETLVEEWLRLRNAINTYKACEAYFRGSAFYRTDTYHFVNRALPVDEHTETITTISDLEGIDYYGIQPDDTSISERLHVGTCYVIKDNCHNVSKTLTELLFSRTALECSAALQIANYLTLLDFLKLIHGNQTGEQKFNILFGPKSEDKHNLNRLRIGTMNSVWTGSWYDFCPLYFFMKSSGQTISLEDLQTSPERFAGTRFYIKGHSDYLEKHPYEAAQGWNVTFLGLNETGAPLFLAACEYKQPFVLTYKEMLNLLTTGFNKFPSDNNNPFVAQFCKVEQMKGFKETSQCVFDTSTIKLLISNFPECLKQLHELSLFAYVYNIRRQGYDTNSTEFAPSDIHLPIILAAKDDHDKDVLNFSKASFRDDLIKKTRDDLGIGLKNM</sequence>
<dbReference type="OrthoDB" id="5653997at2"/>
<organism evidence="1 2">
    <name type="scientific">Legionella hackeliae</name>
    <dbReference type="NCBI Taxonomy" id="449"/>
    <lineage>
        <taxon>Bacteria</taxon>
        <taxon>Pseudomonadati</taxon>
        <taxon>Pseudomonadota</taxon>
        <taxon>Gammaproteobacteria</taxon>
        <taxon>Legionellales</taxon>
        <taxon>Legionellaceae</taxon>
        <taxon>Legionella</taxon>
    </lineage>
</organism>
<dbReference type="PATRIC" id="fig|449.7.peg.1765"/>
<gene>
    <name evidence="1" type="ORF">LHA_3241</name>
</gene>
<proteinExistence type="predicted"/>
<dbReference type="EMBL" id="LN681225">
    <property type="protein sequence ID" value="CEK12223.1"/>
    <property type="molecule type" value="Genomic_DNA"/>
</dbReference>
<dbReference type="Proteomes" id="UP000032803">
    <property type="component" value="Chromosome I"/>
</dbReference>
<keyword evidence="2" id="KW-1185">Reference proteome</keyword>
<reference evidence="2" key="1">
    <citation type="submission" date="2014-09" db="EMBL/GenBank/DDBJ databases">
        <authorList>
            <person name="Gomez-Valero L."/>
        </authorList>
    </citation>
    <scope>NUCLEOTIDE SEQUENCE [LARGE SCALE GENOMIC DNA]</scope>
    <source>
        <strain evidence="2">ATCC35250</strain>
    </source>
</reference>
<name>A0A0A8UU34_LEGHA</name>
<protein>
    <submittedName>
        <fullName evidence="1">Uncharacterized protein</fullName>
    </submittedName>
</protein>
<dbReference type="KEGG" id="lha:LHA_3241"/>
<evidence type="ECO:0000313" key="1">
    <source>
        <dbReference type="EMBL" id="CEK12223.1"/>
    </source>
</evidence>
<dbReference type="HOGENOM" id="CLU_646886_0_0_6"/>
<dbReference type="AlphaFoldDB" id="A0A0A8UU34"/>
<accession>A0A0A8UU34</accession>